<gene>
    <name evidence="7" type="ORF">ODALV1_LOCUS2315</name>
</gene>
<feature type="transmembrane region" description="Helical" evidence="6">
    <location>
        <begin position="287"/>
        <end position="308"/>
    </location>
</feature>
<keyword evidence="4 6" id="KW-1133">Transmembrane helix</keyword>
<evidence type="ECO:0000256" key="5">
    <source>
        <dbReference type="ARBA" id="ARBA00023136"/>
    </source>
</evidence>
<evidence type="ECO:0000256" key="3">
    <source>
        <dbReference type="ARBA" id="ARBA00022692"/>
    </source>
</evidence>
<keyword evidence="2" id="KW-1003">Cell membrane</keyword>
<sequence>MKVWDESSCSLRHAVVPAIHPSKLKDLDSIPTVLEVYSKVYTTMQMLGSSSFVLKKNLENPSQQPSPMDPSLKFPYFTCVTDARSLCIYHATKLVLVIHELYFIVRFVNLFLCDQICPDRRVLLLAISCYIWALIMVIGIYFLCHLKRVEIYEFFNKLNRLDHIVFGKDVNGRREFIGRHERVYNRVKYYIPLMILTSMAMIGMNHANHPHFYAHLTSLVFTTEETFFTNWKTTFVARCFNWCLEALTKESSKLILKTDVKVKVRLVEDTVGKFEHIRGLMNEYNGIFKGLFLFFKGILILQITIMAYIPVKRLYVVPFSSIMIFFALTLHYVAQIVMVLCEAGRVFHASRMFQDNWMRNLQKSGLCVTDTGLNLKMLLETCTPFGFDCGGCYVVDTRTVLTFFSIITSYLIVLLQLQI</sequence>
<keyword evidence="5 6" id="KW-0472">Membrane</keyword>
<dbReference type="Proteomes" id="UP001642540">
    <property type="component" value="Unassembled WGS sequence"/>
</dbReference>
<feature type="transmembrane region" description="Helical" evidence="6">
    <location>
        <begin position="122"/>
        <end position="144"/>
    </location>
</feature>
<evidence type="ECO:0008006" key="9">
    <source>
        <dbReference type="Google" id="ProtNLM"/>
    </source>
</evidence>
<reference evidence="7 8" key="1">
    <citation type="submission" date="2024-08" db="EMBL/GenBank/DDBJ databases">
        <authorList>
            <person name="Cucini C."/>
            <person name="Frati F."/>
        </authorList>
    </citation>
    <scope>NUCLEOTIDE SEQUENCE [LARGE SCALE GENOMIC DNA]</scope>
</reference>
<comment type="subcellular location">
    <subcellularLocation>
        <location evidence="1">Cell membrane</location>
        <topology evidence="1">Multi-pass membrane protein</topology>
    </subcellularLocation>
</comment>
<dbReference type="Pfam" id="PF08395">
    <property type="entry name" value="7tm_7"/>
    <property type="match status" value="1"/>
</dbReference>
<feature type="transmembrane region" description="Helical" evidence="6">
    <location>
        <begin position="315"/>
        <end position="334"/>
    </location>
</feature>
<evidence type="ECO:0000313" key="7">
    <source>
        <dbReference type="EMBL" id="CAL8072770.1"/>
    </source>
</evidence>
<evidence type="ECO:0000256" key="6">
    <source>
        <dbReference type="SAM" id="Phobius"/>
    </source>
</evidence>
<keyword evidence="3 6" id="KW-0812">Transmembrane</keyword>
<name>A0ABP1PPJ8_9HEXA</name>
<evidence type="ECO:0000256" key="4">
    <source>
        <dbReference type="ARBA" id="ARBA00022989"/>
    </source>
</evidence>
<protein>
    <recommendedName>
        <fullName evidence="9">Gustatory receptor</fullName>
    </recommendedName>
</protein>
<feature type="transmembrane region" description="Helical" evidence="6">
    <location>
        <begin position="400"/>
        <end position="417"/>
    </location>
</feature>
<dbReference type="EMBL" id="CAXLJM020000007">
    <property type="protein sequence ID" value="CAL8072770.1"/>
    <property type="molecule type" value="Genomic_DNA"/>
</dbReference>
<keyword evidence="8" id="KW-1185">Reference proteome</keyword>
<evidence type="ECO:0000313" key="8">
    <source>
        <dbReference type="Proteomes" id="UP001642540"/>
    </source>
</evidence>
<accession>A0ABP1PPJ8</accession>
<proteinExistence type="predicted"/>
<evidence type="ECO:0000256" key="1">
    <source>
        <dbReference type="ARBA" id="ARBA00004651"/>
    </source>
</evidence>
<organism evidence="7 8">
    <name type="scientific">Orchesella dallaii</name>
    <dbReference type="NCBI Taxonomy" id="48710"/>
    <lineage>
        <taxon>Eukaryota</taxon>
        <taxon>Metazoa</taxon>
        <taxon>Ecdysozoa</taxon>
        <taxon>Arthropoda</taxon>
        <taxon>Hexapoda</taxon>
        <taxon>Collembola</taxon>
        <taxon>Entomobryomorpha</taxon>
        <taxon>Entomobryoidea</taxon>
        <taxon>Orchesellidae</taxon>
        <taxon>Orchesellinae</taxon>
        <taxon>Orchesella</taxon>
    </lineage>
</organism>
<comment type="caution">
    <text evidence="7">The sequence shown here is derived from an EMBL/GenBank/DDBJ whole genome shotgun (WGS) entry which is preliminary data.</text>
</comment>
<evidence type="ECO:0000256" key="2">
    <source>
        <dbReference type="ARBA" id="ARBA00022475"/>
    </source>
</evidence>
<dbReference type="InterPro" id="IPR013604">
    <property type="entry name" value="7TM_chemorcpt"/>
</dbReference>